<dbReference type="Proteomes" id="UP000221222">
    <property type="component" value="Unassembled WGS sequence"/>
</dbReference>
<reference evidence="2 3" key="1">
    <citation type="submission" date="2017-09" db="EMBL/GenBank/DDBJ databases">
        <title>Arcobacter canalis sp. nov., a new species isolated from a water canal contaminated with urban sewage.</title>
        <authorList>
            <person name="Perez-Cataluna A."/>
            <person name="Salas-Masso N."/>
            <person name="Figueras M.J."/>
        </authorList>
    </citation>
    <scope>NUCLEOTIDE SEQUENCE [LARGE SCALE GENOMIC DNA]</scope>
    <source>
        <strain evidence="2 3">F98-3</strain>
    </source>
</reference>
<reference evidence="1 4" key="2">
    <citation type="submission" date="2018-08" db="EMBL/GenBank/DDBJ databases">
        <title>Complete genome of the Arcobacter molluscorum type strain LMG 25693.</title>
        <authorList>
            <person name="Miller W.G."/>
            <person name="Yee E."/>
            <person name="Bono J.L."/>
        </authorList>
    </citation>
    <scope>NUCLEOTIDE SEQUENCE [LARGE SCALE GENOMIC DNA]</scope>
    <source>
        <strain evidence="1 4">CECT 7696</strain>
    </source>
</reference>
<accession>A0A2G1DKI4</accession>
<protein>
    <submittedName>
        <fullName evidence="1">Amidoligase</fullName>
    </submittedName>
</protein>
<evidence type="ECO:0000313" key="3">
    <source>
        <dbReference type="Proteomes" id="UP000221222"/>
    </source>
</evidence>
<evidence type="ECO:0000313" key="2">
    <source>
        <dbReference type="EMBL" id="PHO19008.1"/>
    </source>
</evidence>
<organism evidence="2 3">
    <name type="scientific">Malaciobacter molluscorum LMG 25693</name>
    <dbReference type="NCBI Taxonomy" id="870501"/>
    <lineage>
        <taxon>Bacteria</taxon>
        <taxon>Pseudomonadati</taxon>
        <taxon>Campylobacterota</taxon>
        <taxon>Epsilonproteobacteria</taxon>
        <taxon>Campylobacterales</taxon>
        <taxon>Arcobacteraceae</taxon>
        <taxon>Malaciobacter</taxon>
    </lineage>
</organism>
<evidence type="ECO:0000313" key="1">
    <source>
        <dbReference type="EMBL" id="AXX92584.1"/>
    </source>
</evidence>
<gene>
    <name evidence="1" type="ORF">AMOL_1617</name>
    <name evidence="2" type="ORF">CPU12_01820</name>
</gene>
<dbReference type="EMBL" id="CP032098">
    <property type="protein sequence ID" value="AXX92584.1"/>
    <property type="molecule type" value="Genomic_DNA"/>
</dbReference>
<dbReference type="KEGG" id="amol:AMOL_1617"/>
<dbReference type="Proteomes" id="UP000262712">
    <property type="component" value="Chromosome"/>
</dbReference>
<dbReference type="AlphaFoldDB" id="A0A2G1DKI4"/>
<dbReference type="InterPro" id="IPR022025">
    <property type="entry name" value="Amidoligase_2"/>
</dbReference>
<sequence length="332" mass="39034">MNSFKMPKVTQNYEGNIRKVGFEIEFSNMRIKKIVSLLKKTYNLKETKVNNFLYTFDSEFGDFIAELDFELLTKQKLKSNVVDFFNKMGMKIDGTRIEKVEDIIGSISKDLVPYEISTPPIPLDKISMIDKLSDNLYKLGAHGTKKKVYNAFGLHINIEVSSLDVQSLLNYLRAYVILETFLVKDAKIDIARKITPYIDKFKEDYINKILSESYEPTIDELIDDYIKYNPTRNRSLDMLPIFAFIDESKVRKSLKKEKINPRPAFHYRLSNSLVGEEDWKISDEWNRWLYVERVANDTKLLSKLSKKYLFHLEKFINFTTWEEKVSKCVKNQ</sequence>
<evidence type="ECO:0000313" key="4">
    <source>
        <dbReference type="Proteomes" id="UP000262712"/>
    </source>
</evidence>
<dbReference type="Pfam" id="PF12224">
    <property type="entry name" value="Amidoligase_2"/>
    <property type="match status" value="1"/>
</dbReference>
<keyword evidence="3" id="KW-1185">Reference proteome</keyword>
<dbReference type="RefSeq" id="WP_099341368.1">
    <property type="nucleotide sequence ID" value="NZ_CP032098.1"/>
</dbReference>
<proteinExistence type="predicted"/>
<name>A0A2G1DKI4_9BACT</name>
<dbReference type="EMBL" id="NXFY01000002">
    <property type="protein sequence ID" value="PHO19008.1"/>
    <property type="molecule type" value="Genomic_DNA"/>
</dbReference>